<dbReference type="OrthoDB" id="2119228at2759"/>
<dbReference type="Proteomes" id="UP000016933">
    <property type="component" value="Unassembled WGS sequence"/>
</dbReference>
<dbReference type="InterPro" id="IPR024079">
    <property type="entry name" value="MetalloPept_cat_dom_sf"/>
</dbReference>
<dbReference type="EMBL" id="KB446540">
    <property type="protein sequence ID" value="EME43030.1"/>
    <property type="molecule type" value="Genomic_DNA"/>
</dbReference>
<keyword evidence="2" id="KW-0732">Signal</keyword>
<feature type="region of interest" description="Disordered" evidence="1">
    <location>
        <begin position="275"/>
        <end position="310"/>
    </location>
</feature>
<proteinExistence type="predicted"/>
<dbReference type="HOGENOM" id="CLU_912286_0_0_1"/>
<feature type="signal peptide" evidence="2">
    <location>
        <begin position="1"/>
        <end position="18"/>
    </location>
</feature>
<accession>M2YM97</accession>
<dbReference type="AlphaFoldDB" id="M2YM97"/>
<name>M2YM97_DOTSN</name>
<evidence type="ECO:0000256" key="2">
    <source>
        <dbReference type="SAM" id="SignalP"/>
    </source>
</evidence>
<protein>
    <submittedName>
        <fullName evidence="3">Uncharacterized protein</fullName>
    </submittedName>
</protein>
<evidence type="ECO:0000313" key="4">
    <source>
        <dbReference type="Proteomes" id="UP000016933"/>
    </source>
</evidence>
<keyword evidence="4" id="KW-1185">Reference proteome</keyword>
<sequence length="310" mass="33441">MALVQALILALSVPSSRASPLSVSPSRIAARADPPAPSTYPLDGGACGNEWQYLNFDPTSDTDQAHLLTLHNVICSGEMRAISSWGATSAQDVNVPYKRYFPENDPDDADDVTEENVYDVLIKIAGESSTDGMIGEVVGGFVIDNLDFNGDCASDSDTLAYTDTDTLDSREKIHFCSPSWTRPNIADLQCANFAAYASTAMDAFSRIALHEMTHYAVIGEAGPGQIGDAKNDDGDYAYEPERVHALVEENPGLCEINADSYAWMSLETWLSQYCSSEADPPTGRDDTDYFTEDPPAYEPGTPGDSDGDSD</sequence>
<evidence type="ECO:0000313" key="3">
    <source>
        <dbReference type="EMBL" id="EME43030.1"/>
    </source>
</evidence>
<reference evidence="3 4" key="2">
    <citation type="journal article" date="2012" name="PLoS Pathog.">
        <title>Diverse lifestyles and strategies of plant pathogenesis encoded in the genomes of eighteen Dothideomycetes fungi.</title>
        <authorList>
            <person name="Ohm R.A."/>
            <person name="Feau N."/>
            <person name="Henrissat B."/>
            <person name="Schoch C.L."/>
            <person name="Horwitz B.A."/>
            <person name="Barry K.W."/>
            <person name="Condon B.J."/>
            <person name="Copeland A.C."/>
            <person name="Dhillon B."/>
            <person name="Glaser F."/>
            <person name="Hesse C.N."/>
            <person name="Kosti I."/>
            <person name="LaButti K."/>
            <person name="Lindquist E.A."/>
            <person name="Lucas S."/>
            <person name="Salamov A.A."/>
            <person name="Bradshaw R.E."/>
            <person name="Ciuffetti L."/>
            <person name="Hamelin R.C."/>
            <person name="Kema G.H.J."/>
            <person name="Lawrence C."/>
            <person name="Scott J.A."/>
            <person name="Spatafora J.W."/>
            <person name="Turgeon B.G."/>
            <person name="de Wit P.J.G.M."/>
            <person name="Zhong S."/>
            <person name="Goodwin S.B."/>
            <person name="Grigoriev I.V."/>
        </authorList>
    </citation>
    <scope>NUCLEOTIDE SEQUENCE [LARGE SCALE GENOMIC DNA]</scope>
    <source>
        <strain evidence="4">NZE10 / CBS 128990</strain>
    </source>
</reference>
<dbReference type="SUPFAM" id="SSF55486">
    <property type="entry name" value="Metalloproteases ('zincins'), catalytic domain"/>
    <property type="match status" value="1"/>
</dbReference>
<dbReference type="eggNOG" id="ENOG502SHR1">
    <property type="taxonomic scope" value="Eukaryota"/>
</dbReference>
<reference evidence="4" key="1">
    <citation type="journal article" date="2012" name="PLoS Genet.">
        <title>The genomes of the fungal plant pathogens Cladosporium fulvum and Dothistroma septosporum reveal adaptation to different hosts and lifestyles but also signatures of common ancestry.</title>
        <authorList>
            <person name="de Wit P.J.G.M."/>
            <person name="van der Burgt A."/>
            <person name="Oekmen B."/>
            <person name="Stergiopoulos I."/>
            <person name="Abd-Elsalam K.A."/>
            <person name="Aerts A.L."/>
            <person name="Bahkali A.H."/>
            <person name="Beenen H.G."/>
            <person name="Chettri P."/>
            <person name="Cox M.P."/>
            <person name="Datema E."/>
            <person name="de Vries R.P."/>
            <person name="Dhillon B."/>
            <person name="Ganley A.R."/>
            <person name="Griffiths S.A."/>
            <person name="Guo Y."/>
            <person name="Hamelin R.C."/>
            <person name="Henrissat B."/>
            <person name="Kabir M.S."/>
            <person name="Jashni M.K."/>
            <person name="Kema G."/>
            <person name="Klaubauf S."/>
            <person name="Lapidus A."/>
            <person name="Levasseur A."/>
            <person name="Lindquist E."/>
            <person name="Mehrabi R."/>
            <person name="Ohm R.A."/>
            <person name="Owen T.J."/>
            <person name="Salamov A."/>
            <person name="Schwelm A."/>
            <person name="Schijlen E."/>
            <person name="Sun H."/>
            <person name="van den Burg H.A."/>
            <person name="van Ham R.C.H.J."/>
            <person name="Zhang S."/>
            <person name="Goodwin S.B."/>
            <person name="Grigoriev I.V."/>
            <person name="Collemare J."/>
            <person name="Bradshaw R.E."/>
        </authorList>
    </citation>
    <scope>NUCLEOTIDE SEQUENCE [LARGE SCALE GENOMIC DNA]</scope>
    <source>
        <strain evidence="4">NZE10 / CBS 128990</strain>
    </source>
</reference>
<feature type="chain" id="PRO_5004030326" evidence="2">
    <location>
        <begin position="19"/>
        <end position="310"/>
    </location>
</feature>
<dbReference type="OMA" id="DSREKIH"/>
<dbReference type="GO" id="GO:0008237">
    <property type="term" value="F:metallopeptidase activity"/>
    <property type="evidence" value="ECO:0007669"/>
    <property type="project" value="InterPro"/>
</dbReference>
<organism evidence="3 4">
    <name type="scientific">Dothistroma septosporum (strain NZE10 / CBS 128990)</name>
    <name type="common">Red band needle blight fungus</name>
    <name type="synonym">Mycosphaerella pini</name>
    <dbReference type="NCBI Taxonomy" id="675120"/>
    <lineage>
        <taxon>Eukaryota</taxon>
        <taxon>Fungi</taxon>
        <taxon>Dikarya</taxon>
        <taxon>Ascomycota</taxon>
        <taxon>Pezizomycotina</taxon>
        <taxon>Dothideomycetes</taxon>
        <taxon>Dothideomycetidae</taxon>
        <taxon>Mycosphaerellales</taxon>
        <taxon>Mycosphaerellaceae</taxon>
        <taxon>Dothistroma</taxon>
    </lineage>
</organism>
<gene>
    <name evidence="3" type="ORF">DOTSEDRAFT_72430</name>
</gene>
<dbReference type="Gene3D" id="3.40.390.10">
    <property type="entry name" value="Collagenase (Catalytic Domain)"/>
    <property type="match status" value="1"/>
</dbReference>
<evidence type="ECO:0000256" key="1">
    <source>
        <dbReference type="SAM" id="MobiDB-lite"/>
    </source>
</evidence>